<comment type="caution">
    <text evidence="3">The sequence shown here is derived from an EMBL/GenBank/DDBJ whole genome shotgun (WGS) entry which is preliminary data.</text>
</comment>
<accession>A0ABP4ZZ44</accession>
<dbReference type="Gene3D" id="3.40.630.30">
    <property type="match status" value="1"/>
</dbReference>
<feature type="region of interest" description="Disordered" evidence="1">
    <location>
        <begin position="1"/>
        <end position="39"/>
    </location>
</feature>
<dbReference type="Proteomes" id="UP001501094">
    <property type="component" value="Unassembled WGS sequence"/>
</dbReference>
<dbReference type="SUPFAM" id="SSF55729">
    <property type="entry name" value="Acyl-CoA N-acyltransferases (Nat)"/>
    <property type="match status" value="1"/>
</dbReference>
<feature type="domain" description="N-acetyltransferase" evidence="2">
    <location>
        <begin position="169"/>
        <end position="299"/>
    </location>
</feature>
<evidence type="ECO:0000313" key="4">
    <source>
        <dbReference type="Proteomes" id="UP001501094"/>
    </source>
</evidence>
<dbReference type="EMBL" id="BAAANL010000007">
    <property type="protein sequence ID" value="GAA1870791.1"/>
    <property type="molecule type" value="Genomic_DNA"/>
</dbReference>
<evidence type="ECO:0000256" key="1">
    <source>
        <dbReference type="SAM" id="MobiDB-lite"/>
    </source>
</evidence>
<evidence type="ECO:0000313" key="3">
    <source>
        <dbReference type="EMBL" id="GAA1870791.1"/>
    </source>
</evidence>
<sequence length="299" mass="31368">MTALSDSGRGRVQEPGRVRGRVAPSGSMTAQVRRSDDAPGDVGWFGGDAFWAGSGLGHPFLRTMDSGLPVGRTWTEAGEPDDPGAPAVVELPGDGPAPLLTSAGEPARLAALLARVASDLEVAPEGVWVSRGTGAYAHETFAAWGLAWFSAWDRMATTSAAGLPAAASGVVRLDPERDGRVIAELLAAANPVTEHAPGRPDHTWYGVRSAEGSLAAVGALTVRGRPGERFGHLGGIGTRPGLRGHGLGTALTARMTADGISRHGLVTLGLYADNDRARRIYERLGFRVFQEVETWRRPV</sequence>
<protein>
    <recommendedName>
        <fullName evidence="2">N-acetyltransferase domain-containing protein</fullName>
    </recommendedName>
</protein>
<dbReference type="InterPro" id="IPR016181">
    <property type="entry name" value="Acyl_CoA_acyltransferase"/>
</dbReference>
<feature type="compositionally biased region" description="Basic and acidic residues" evidence="1">
    <location>
        <begin position="8"/>
        <end position="17"/>
    </location>
</feature>
<keyword evidence="4" id="KW-1185">Reference proteome</keyword>
<gene>
    <name evidence="3" type="ORF">GCM10009751_32390</name>
</gene>
<dbReference type="PROSITE" id="PS51186">
    <property type="entry name" value="GNAT"/>
    <property type="match status" value="1"/>
</dbReference>
<evidence type="ECO:0000259" key="2">
    <source>
        <dbReference type="PROSITE" id="PS51186"/>
    </source>
</evidence>
<reference evidence="4" key="1">
    <citation type="journal article" date="2019" name="Int. J. Syst. Evol. Microbiol.">
        <title>The Global Catalogue of Microorganisms (GCM) 10K type strain sequencing project: providing services to taxonomists for standard genome sequencing and annotation.</title>
        <authorList>
            <consortium name="The Broad Institute Genomics Platform"/>
            <consortium name="The Broad Institute Genome Sequencing Center for Infectious Disease"/>
            <person name="Wu L."/>
            <person name="Ma J."/>
        </authorList>
    </citation>
    <scope>NUCLEOTIDE SEQUENCE [LARGE SCALE GENOMIC DNA]</scope>
    <source>
        <strain evidence="4">JCM 14326</strain>
    </source>
</reference>
<name>A0ABP4ZZ44_9MICO</name>
<dbReference type="Pfam" id="PF00583">
    <property type="entry name" value="Acetyltransf_1"/>
    <property type="match status" value="1"/>
</dbReference>
<proteinExistence type="predicted"/>
<dbReference type="InterPro" id="IPR000182">
    <property type="entry name" value="GNAT_dom"/>
</dbReference>
<organism evidence="3 4">
    <name type="scientific">Myceligenerans crystallogenes</name>
    <dbReference type="NCBI Taxonomy" id="316335"/>
    <lineage>
        <taxon>Bacteria</taxon>
        <taxon>Bacillati</taxon>
        <taxon>Actinomycetota</taxon>
        <taxon>Actinomycetes</taxon>
        <taxon>Micrococcales</taxon>
        <taxon>Promicromonosporaceae</taxon>
        <taxon>Myceligenerans</taxon>
    </lineage>
</organism>